<evidence type="ECO:0000259" key="8">
    <source>
        <dbReference type="PROSITE" id="PS50198"/>
    </source>
</evidence>
<reference evidence="9 10" key="1">
    <citation type="journal article" date="2017" name="Int. J. Syst. Evol. Microbiol.">
        <title>Bacillus notoginsengisoli sp. nov., a novel bacterium isolated from the rhizosphere of Panax notoginseng.</title>
        <authorList>
            <person name="Zhang M.Y."/>
            <person name="Cheng J."/>
            <person name="Cai Y."/>
            <person name="Zhang T.Y."/>
            <person name="Wu Y.Y."/>
            <person name="Manikprabhu D."/>
            <person name="Li W.J."/>
            <person name="Zhang Y.X."/>
        </authorList>
    </citation>
    <scope>NUCLEOTIDE SEQUENCE [LARGE SCALE GENOMIC DNA]</scope>
    <source>
        <strain evidence="9 10">JCM 30743</strain>
    </source>
</reference>
<dbReference type="PANTHER" id="PTHR47245:SF1">
    <property type="entry name" value="FOLDASE PROTEIN PRSA"/>
    <property type="match status" value="1"/>
</dbReference>
<gene>
    <name evidence="9" type="ORF">D1B31_21880</name>
</gene>
<sequence length="293" mass="33183">MKTRELWYVIVALVALNILTALYFMTKSGTASGFPVDEETVATVGKSTITREEWLKVLESRYGEDTLRELVNQEVISHLAKKYDVKVPKTDVERELRIFQTTYGGSAPDQQNMKSWKKQIELSLLLEELLTKDAVVSEAELKSFYGKNKSMYEVPAAVHLSHIIVKTSAEAKRAIKELKEGSDFATLARERSIDEFTAAEGGELGFIQDGDERFPEAYITAAAKLKTGEWSSPIETEEGYAIIKLHDRLNEKKYTFKEVKREIRRQIALAQLGMPPTASTLWDEAGVEWFYGK</sequence>
<evidence type="ECO:0000256" key="1">
    <source>
        <dbReference type="ARBA" id="ARBA00000971"/>
    </source>
</evidence>
<keyword evidence="5 6" id="KW-0413">Isomerase</keyword>
<evidence type="ECO:0000256" key="3">
    <source>
        <dbReference type="ARBA" id="ARBA00022729"/>
    </source>
</evidence>
<keyword evidence="7" id="KW-1133">Transmembrane helix</keyword>
<dbReference type="InterPro" id="IPR023058">
    <property type="entry name" value="PPIase_PpiC_CS"/>
</dbReference>
<dbReference type="RefSeq" id="WP_118924489.1">
    <property type="nucleotide sequence ID" value="NZ_QWEG01000021.1"/>
</dbReference>
<evidence type="ECO:0000256" key="2">
    <source>
        <dbReference type="ARBA" id="ARBA00013194"/>
    </source>
</evidence>
<evidence type="ECO:0000256" key="5">
    <source>
        <dbReference type="ARBA" id="ARBA00023235"/>
    </source>
</evidence>
<dbReference type="PANTHER" id="PTHR47245">
    <property type="entry name" value="PEPTIDYLPROLYL ISOMERASE"/>
    <property type="match status" value="1"/>
</dbReference>
<dbReference type="SUPFAM" id="SSF109998">
    <property type="entry name" value="Triger factor/SurA peptide-binding domain-like"/>
    <property type="match status" value="1"/>
</dbReference>
<keyword evidence="7" id="KW-0472">Membrane</keyword>
<dbReference type="Gene3D" id="3.10.50.40">
    <property type="match status" value="1"/>
</dbReference>
<evidence type="ECO:0000256" key="6">
    <source>
        <dbReference type="PROSITE-ProRule" id="PRU00278"/>
    </source>
</evidence>
<evidence type="ECO:0000256" key="7">
    <source>
        <dbReference type="SAM" id="Phobius"/>
    </source>
</evidence>
<dbReference type="AlphaFoldDB" id="A0A417YGC2"/>
<feature type="domain" description="PpiC" evidence="8">
    <location>
        <begin position="155"/>
        <end position="247"/>
    </location>
</feature>
<protein>
    <recommendedName>
        <fullName evidence="2">peptidylprolyl isomerase</fullName>
        <ecNumber evidence="2">5.2.1.8</ecNumber>
    </recommendedName>
</protein>
<proteinExistence type="predicted"/>
<dbReference type="SUPFAM" id="SSF54534">
    <property type="entry name" value="FKBP-like"/>
    <property type="match status" value="1"/>
</dbReference>
<accession>A0A417YGC2</accession>
<dbReference type="InterPro" id="IPR027304">
    <property type="entry name" value="Trigger_fact/SurA_dom_sf"/>
</dbReference>
<dbReference type="PROSITE" id="PS50198">
    <property type="entry name" value="PPIC_PPIASE_2"/>
    <property type="match status" value="1"/>
</dbReference>
<keyword evidence="3" id="KW-0732">Signal</keyword>
<dbReference type="GO" id="GO:0003755">
    <property type="term" value="F:peptidyl-prolyl cis-trans isomerase activity"/>
    <property type="evidence" value="ECO:0007669"/>
    <property type="project" value="UniProtKB-KW"/>
</dbReference>
<keyword evidence="4 6" id="KW-0697">Rotamase</keyword>
<comment type="caution">
    <text evidence="9">The sequence shown here is derived from an EMBL/GenBank/DDBJ whole genome shotgun (WGS) entry which is preliminary data.</text>
</comment>
<dbReference type="EC" id="5.2.1.8" evidence="2"/>
<keyword evidence="7" id="KW-0812">Transmembrane</keyword>
<evidence type="ECO:0000313" key="9">
    <source>
        <dbReference type="EMBL" id="RHW31825.1"/>
    </source>
</evidence>
<comment type="catalytic activity">
    <reaction evidence="1">
        <text>[protein]-peptidylproline (omega=180) = [protein]-peptidylproline (omega=0)</text>
        <dbReference type="Rhea" id="RHEA:16237"/>
        <dbReference type="Rhea" id="RHEA-COMP:10747"/>
        <dbReference type="Rhea" id="RHEA-COMP:10748"/>
        <dbReference type="ChEBI" id="CHEBI:83833"/>
        <dbReference type="ChEBI" id="CHEBI:83834"/>
        <dbReference type="EC" id="5.2.1.8"/>
    </reaction>
</comment>
<keyword evidence="10" id="KW-1185">Reference proteome</keyword>
<dbReference type="Proteomes" id="UP000284416">
    <property type="component" value="Unassembled WGS sequence"/>
</dbReference>
<evidence type="ECO:0000256" key="4">
    <source>
        <dbReference type="ARBA" id="ARBA00023110"/>
    </source>
</evidence>
<dbReference type="OrthoDB" id="2677468at2"/>
<dbReference type="InterPro" id="IPR000297">
    <property type="entry name" value="PPIase_PpiC"/>
</dbReference>
<dbReference type="InterPro" id="IPR046357">
    <property type="entry name" value="PPIase_dom_sf"/>
</dbReference>
<feature type="transmembrane region" description="Helical" evidence="7">
    <location>
        <begin position="6"/>
        <end position="25"/>
    </location>
</feature>
<organism evidence="9 10">
    <name type="scientific">Neobacillus notoginsengisoli</name>
    <dbReference type="NCBI Taxonomy" id="1578198"/>
    <lineage>
        <taxon>Bacteria</taxon>
        <taxon>Bacillati</taxon>
        <taxon>Bacillota</taxon>
        <taxon>Bacilli</taxon>
        <taxon>Bacillales</taxon>
        <taxon>Bacillaceae</taxon>
        <taxon>Neobacillus</taxon>
    </lineage>
</organism>
<dbReference type="InterPro" id="IPR050245">
    <property type="entry name" value="PrsA_foldase"/>
</dbReference>
<dbReference type="Pfam" id="PF13145">
    <property type="entry name" value="Rotamase_2"/>
    <property type="match status" value="1"/>
</dbReference>
<dbReference type="PROSITE" id="PS01096">
    <property type="entry name" value="PPIC_PPIASE_1"/>
    <property type="match status" value="1"/>
</dbReference>
<dbReference type="EMBL" id="QWEG01000021">
    <property type="protein sequence ID" value="RHW31825.1"/>
    <property type="molecule type" value="Genomic_DNA"/>
</dbReference>
<evidence type="ECO:0000313" key="10">
    <source>
        <dbReference type="Proteomes" id="UP000284416"/>
    </source>
</evidence>
<name>A0A417YGC2_9BACI</name>